<organism evidence="1 2">
    <name type="scientific">Paenibacillus prosopidis</name>
    <dbReference type="NCBI Taxonomy" id="630520"/>
    <lineage>
        <taxon>Bacteria</taxon>
        <taxon>Bacillati</taxon>
        <taxon>Bacillota</taxon>
        <taxon>Bacilli</taxon>
        <taxon>Bacillales</taxon>
        <taxon>Paenibacillaceae</taxon>
        <taxon>Paenibacillus</taxon>
    </lineage>
</organism>
<keyword evidence="2" id="KW-1185">Reference proteome</keyword>
<sequence>MMIKWIFEPLMIHKKSIAAWTAFGIGLALLTGCGNSTPKDMVNPVPSAASSTAPAITTEETPAMSKEDNPFAAAGIDDPKAFIKMFEIAKTAVAIGDKEAVAELVLFPLRVNAETSREVTSKKEFIDQYDTIITDPVKAALAKQKVDELFVRDQGVMVGAGEIWFGASAEEPQVYGIIAINLAAAASQE</sequence>
<gene>
    <name evidence="1" type="ORF">DFP97_12311</name>
</gene>
<comment type="caution">
    <text evidence="1">The sequence shown here is derived from an EMBL/GenBank/DDBJ whole genome shotgun (WGS) entry which is preliminary data.</text>
</comment>
<dbReference type="OrthoDB" id="116695at2"/>
<reference evidence="1 2" key="1">
    <citation type="submission" date="2018-07" db="EMBL/GenBank/DDBJ databases">
        <title>Genomic Encyclopedia of Type Strains, Phase III (KMG-III): the genomes of soil and plant-associated and newly described type strains.</title>
        <authorList>
            <person name="Whitman W."/>
        </authorList>
    </citation>
    <scope>NUCLEOTIDE SEQUENCE [LARGE SCALE GENOMIC DNA]</scope>
    <source>
        <strain evidence="1 2">CECT 7506</strain>
    </source>
</reference>
<protein>
    <submittedName>
        <fullName evidence="1">Uncharacterized protein</fullName>
    </submittedName>
</protein>
<dbReference type="Proteomes" id="UP000252415">
    <property type="component" value="Unassembled WGS sequence"/>
</dbReference>
<name>A0A368VJA9_9BACL</name>
<evidence type="ECO:0000313" key="2">
    <source>
        <dbReference type="Proteomes" id="UP000252415"/>
    </source>
</evidence>
<accession>A0A368VJA9</accession>
<dbReference type="AlphaFoldDB" id="A0A368VJA9"/>
<dbReference type="RefSeq" id="WP_147275101.1">
    <property type="nucleotide sequence ID" value="NZ_QPJD01000023.1"/>
</dbReference>
<dbReference type="PROSITE" id="PS51257">
    <property type="entry name" value="PROKAR_LIPOPROTEIN"/>
    <property type="match status" value="1"/>
</dbReference>
<dbReference type="EMBL" id="QPJD01000023">
    <property type="protein sequence ID" value="RCW41482.1"/>
    <property type="molecule type" value="Genomic_DNA"/>
</dbReference>
<evidence type="ECO:0000313" key="1">
    <source>
        <dbReference type="EMBL" id="RCW41482.1"/>
    </source>
</evidence>
<proteinExistence type="predicted"/>